<protein>
    <submittedName>
        <fullName evidence="2">(diamondback moth) hypothetical protein</fullName>
    </submittedName>
</protein>
<organism evidence="2 3">
    <name type="scientific">Plutella xylostella</name>
    <name type="common">Diamondback moth</name>
    <name type="synonym">Plutella maculipennis</name>
    <dbReference type="NCBI Taxonomy" id="51655"/>
    <lineage>
        <taxon>Eukaryota</taxon>
        <taxon>Metazoa</taxon>
        <taxon>Ecdysozoa</taxon>
        <taxon>Arthropoda</taxon>
        <taxon>Hexapoda</taxon>
        <taxon>Insecta</taxon>
        <taxon>Pterygota</taxon>
        <taxon>Neoptera</taxon>
        <taxon>Endopterygota</taxon>
        <taxon>Lepidoptera</taxon>
        <taxon>Glossata</taxon>
        <taxon>Ditrysia</taxon>
        <taxon>Yponomeutoidea</taxon>
        <taxon>Plutellidae</taxon>
        <taxon>Plutella</taxon>
    </lineage>
</organism>
<keyword evidence="1" id="KW-0472">Membrane</keyword>
<evidence type="ECO:0000313" key="3">
    <source>
        <dbReference type="Proteomes" id="UP000653454"/>
    </source>
</evidence>
<dbReference type="EMBL" id="CAJHNJ030000038">
    <property type="protein sequence ID" value="CAG9129600.1"/>
    <property type="molecule type" value="Genomic_DNA"/>
</dbReference>
<keyword evidence="3" id="KW-1185">Reference proteome</keyword>
<proteinExistence type="predicted"/>
<dbReference type="AlphaFoldDB" id="A0A8S4FM18"/>
<keyword evidence="1" id="KW-0812">Transmembrane</keyword>
<sequence>YLTIAKSDVGKYFRTFLTTIHLTASIINFTGTYFLLSHPQISCSSGTACPCRCSTSGAPRARWGPSTGHTPRGICCRTTWCRSRTRAPAPCCSHTRCPGRTGPRGGQQSTAPGSSTDTRWCTFVRCLHTPAWRSWGSCTVAGTRPLARRRV</sequence>
<feature type="non-terminal residue" evidence="2">
    <location>
        <position position="1"/>
    </location>
</feature>
<keyword evidence="1" id="KW-1133">Transmembrane helix</keyword>
<gene>
    <name evidence="2" type="ORF">PLXY2_LOCUS9588</name>
</gene>
<feature type="transmembrane region" description="Helical" evidence="1">
    <location>
        <begin position="12"/>
        <end position="36"/>
    </location>
</feature>
<comment type="caution">
    <text evidence="2">The sequence shown here is derived from an EMBL/GenBank/DDBJ whole genome shotgun (WGS) entry which is preliminary data.</text>
</comment>
<evidence type="ECO:0000256" key="1">
    <source>
        <dbReference type="SAM" id="Phobius"/>
    </source>
</evidence>
<dbReference type="Proteomes" id="UP000653454">
    <property type="component" value="Unassembled WGS sequence"/>
</dbReference>
<accession>A0A8S4FM18</accession>
<name>A0A8S4FM18_PLUXY</name>
<evidence type="ECO:0000313" key="2">
    <source>
        <dbReference type="EMBL" id="CAG9129600.1"/>
    </source>
</evidence>
<reference evidence="2" key="1">
    <citation type="submission" date="2020-11" db="EMBL/GenBank/DDBJ databases">
        <authorList>
            <person name="Whiteford S."/>
        </authorList>
    </citation>
    <scope>NUCLEOTIDE SEQUENCE</scope>
</reference>